<proteinExistence type="predicted"/>
<dbReference type="InterPro" id="IPR028098">
    <property type="entry name" value="Glyco_trans_4-like_N"/>
</dbReference>
<keyword evidence="1" id="KW-0328">Glycosyltransferase</keyword>
<dbReference type="GO" id="GO:0016757">
    <property type="term" value="F:glycosyltransferase activity"/>
    <property type="evidence" value="ECO:0007669"/>
    <property type="project" value="UniProtKB-KW"/>
</dbReference>
<dbReference type="RefSeq" id="WP_188837967.1">
    <property type="nucleotide sequence ID" value="NZ_BMHI01000005.1"/>
</dbReference>
<dbReference type="EMBL" id="BMHI01000005">
    <property type="protein sequence ID" value="GGB38131.1"/>
    <property type="molecule type" value="Genomic_DNA"/>
</dbReference>
<feature type="domain" description="Glycosyltransferase subfamily 4-like N-terminal" evidence="4">
    <location>
        <begin position="47"/>
        <end position="186"/>
    </location>
</feature>
<feature type="domain" description="Glycosyl transferase family 1" evidence="3">
    <location>
        <begin position="189"/>
        <end position="358"/>
    </location>
</feature>
<dbReference type="Pfam" id="PF00534">
    <property type="entry name" value="Glycos_transf_1"/>
    <property type="match status" value="1"/>
</dbReference>
<evidence type="ECO:0000259" key="4">
    <source>
        <dbReference type="Pfam" id="PF13439"/>
    </source>
</evidence>
<keyword evidence="2 5" id="KW-0808">Transferase</keyword>
<reference evidence="5" key="2">
    <citation type="submission" date="2020-09" db="EMBL/GenBank/DDBJ databases">
        <authorList>
            <person name="Sun Q."/>
            <person name="Zhou Y."/>
        </authorList>
    </citation>
    <scope>NUCLEOTIDE SEQUENCE</scope>
    <source>
        <strain evidence="5">CGMCC 1.15085</strain>
    </source>
</reference>
<dbReference type="PANTHER" id="PTHR12526">
    <property type="entry name" value="GLYCOSYLTRANSFERASE"/>
    <property type="match status" value="1"/>
</dbReference>
<dbReference type="CDD" id="cd03801">
    <property type="entry name" value="GT4_PimA-like"/>
    <property type="match status" value="1"/>
</dbReference>
<evidence type="ECO:0000259" key="3">
    <source>
        <dbReference type="Pfam" id="PF00534"/>
    </source>
</evidence>
<dbReference type="SUPFAM" id="SSF53756">
    <property type="entry name" value="UDP-Glycosyltransferase/glycogen phosphorylase"/>
    <property type="match status" value="1"/>
</dbReference>
<name>A0A916TAU1_9MICO</name>
<evidence type="ECO:0000256" key="1">
    <source>
        <dbReference type="ARBA" id="ARBA00022676"/>
    </source>
</evidence>
<evidence type="ECO:0000256" key="2">
    <source>
        <dbReference type="ARBA" id="ARBA00022679"/>
    </source>
</evidence>
<dbReference type="InterPro" id="IPR001296">
    <property type="entry name" value="Glyco_trans_1"/>
</dbReference>
<organism evidence="5 6">
    <name type="scientific">Flexivirga endophytica</name>
    <dbReference type="NCBI Taxonomy" id="1849103"/>
    <lineage>
        <taxon>Bacteria</taxon>
        <taxon>Bacillati</taxon>
        <taxon>Actinomycetota</taxon>
        <taxon>Actinomycetes</taxon>
        <taxon>Micrococcales</taxon>
        <taxon>Dermacoccaceae</taxon>
        <taxon>Flexivirga</taxon>
    </lineage>
</organism>
<comment type="caution">
    <text evidence="5">The sequence shown here is derived from an EMBL/GenBank/DDBJ whole genome shotgun (WGS) entry which is preliminary data.</text>
</comment>
<gene>
    <name evidence="5" type="ORF">GCM10011492_31050</name>
</gene>
<evidence type="ECO:0000313" key="5">
    <source>
        <dbReference type="EMBL" id="GGB38131.1"/>
    </source>
</evidence>
<dbReference type="AlphaFoldDB" id="A0A916TAU1"/>
<protein>
    <submittedName>
        <fullName evidence="5">Glycosyl transferase</fullName>
    </submittedName>
</protein>
<keyword evidence="6" id="KW-1185">Reference proteome</keyword>
<evidence type="ECO:0000313" key="6">
    <source>
        <dbReference type="Proteomes" id="UP000636793"/>
    </source>
</evidence>
<accession>A0A916TAU1</accession>
<dbReference type="Pfam" id="PF13439">
    <property type="entry name" value="Glyco_transf_4"/>
    <property type="match status" value="1"/>
</dbReference>
<sequence length="400" mass="43463">MVDGRRPRVLLVNHTARLGGNELGVARLIPLLADEFDVQALLFEDGDLGRVLREQGVEVHVRPMRSDIVRIDRHSAAGMRAAARVGPATASYAARLLPWLRNQHVDLLWANTFKAMAIATPAAKLLRIPALWHLHDRVAAEYLPRRIVGPMRAAFRHVPAAVVANSRATADTAGCGSAPTVVYPGLVPEKIRVRSELPDGPPVIGMIGRISPTKGQLVLIRALPDVLRRHPTARVRIVGGALFGEKSYEAEARAEAERLGVDHAITWVGHQPDTRAELDLLTVAVHAATVPEPFGQVITEAMARCVPIVATRGGGATEIVEPSPDSRRGQLVEPGGVAELRDALLRVLRDPMAAQRLATRVQPEVVDTYSIARSAESMRLVWRAISCSARPPRICRPIGR</sequence>
<reference evidence="5" key="1">
    <citation type="journal article" date="2014" name="Int. J. Syst. Evol. Microbiol.">
        <title>Complete genome sequence of Corynebacterium casei LMG S-19264T (=DSM 44701T), isolated from a smear-ripened cheese.</title>
        <authorList>
            <consortium name="US DOE Joint Genome Institute (JGI-PGF)"/>
            <person name="Walter F."/>
            <person name="Albersmeier A."/>
            <person name="Kalinowski J."/>
            <person name="Ruckert C."/>
        </authorList>
    </citation>
    <scope>NUCLEOTIDE SEQUENCE</scope>
    <source>
        <strain evidence="5">CGMCC 1.15085</strain>
    </source>
</reference>
<dbReference type="PANTHER" id="PTHR12526:SF510">
    <property type="entry name" value="D-INOSITOL 3-PHOSPHATE GLYCOSYLTRANSFERASE"/>
    <property type="match status" value="1"/>
</dbReference>
<dbReference type="Proteomes" id="UP000636793">
    <property type="component" value="Unassembled WGS sequence"/>
</dbReference>
<dbReference type="Gene3D" id="3.40.50.2000">
    <property type="entry name" value="Glycogen Phosphorylase B"/>
    <property type="match status" value="2"/>
</dbReference>